<dbReference type="EMBL" id="CP120682">
    <property type="protein sequence ID" value="WKN35844.1"/>
    <property type="molecule type" value="Genomic_DNA"/>
</dbReference>
<organism evidence="1">
    <name type="scientific">Roseihalotalea indica</name>
    <dbReference type="NCBI Taxonomy" id="2867963"/>
    <lineage>
        <taxon>Bacteria</taxon>
        <taxon>Pseudomonadati</taxon>
        <taxon>Bacteroidota</taxon>
        <taxon>Cytophagia</taxon>
        <taxon>Cytophagales</taxon>
        <taxon>Catalimonadaceae</taxon>
        <taxon>Roseihalotalea</taxon>
    </lineage>
</organism>
<dbReference type="AlphaFoldDB" id="A0AA49JFQ2"/>
<evidence type="ECO:0000313" key="1">
    <source>
        <dbReference type="EMBL" id="WKN35844.1"/>
    </source>
</evidence>
<protein>
    <submittedName>
        <fullName evidence="1">Uncharacterized protein</fullName>
    </submittedName>
</protein>
<accession>A0AA49JFQ2</accession>
<reference evidence="1" key="2">
    <citation type="journal article" date="2024" name="Antonie Van Leeuwenhoek">
        <title>Roseihalotalea indica gen. nov., sp. nov., a halophilic Bacteroidetes from mesopelagic Southwest Indian Ocean with higher carbohydrate metabolic potential.</title>
        <authorList>
            <person name="Chen B."/>
            <person name="Zhang M."/>
            <person name="Lin D."/>
            <person name="Ye J."/>
            <person name="Tang K."/>
        </authorList>
    </citation>
    <scope>NUCLEOTIDE SEQUENCE</scope>
    <source>
        <strain evidence="1">TK19036</strain>
    </source>
</reference>
<gene>
    <name evidence="1" type="ORF">K4G66_26100</name>
</gene>
<proteinExistence type="predicted"/>
<sequence length="122" mass="13530">MRILISLVSFFMILNACTEEETGPIFIQILNGNQVTFDSVFLYTQQGNKPYGTLAPGDTSEYLKANDGIGEPSLLLMVNGDTISSINIVADRVLPPPLSPGYYTYEVTFTEDFGYYSTRQLP</sequence>
<reference evidence="1" key="1">
    <citation type="journal article" date="2023" name="Comput. Struct. Biotechnol. J.">
        <title>Discovery of a novel marine Bacteroidetes with a rich repertoire of carbohydrate-active enzymes.</title>
        <authorList>
            <person name="Chen B."/>
            <person name="Liu G."/>
            <person name="Chen Q."/>
            <person name="Wang H."/>
            <person name="Liu L."/>
            <person name="Tang K."/>
        </authorList>
    </citation>
    <scope>NUCLEOTIDE SEQUENCE</scope>
    <source>
        <strain evidence="1">TK19036</strain>
    </source>
</reference>
<name>A0AA49JFQ2_9BACT</name>